<protein>
    <submittedName>
        <fullName evidence="7">Sterol desaturase/sphingolipid hydroxylase, fatty acid hydroxylase superfamily</fullName>
    </submittedName>
</protein>
<organism evidence="7 8">
    <name type="scientific">Pedobacter terrae</name>
    <dbReference type="NCBI Taxonomy" id="405671"/>
    <lineage>
        <taxon>Bacteria</taxon>
        <taxon>Pseudomonadati</taxon>
        <taxon>Bacteroidota</taxon>
        <taxon>Sphingobacteriia</taxon>
        <taxon>Sphingobacteriales</taxon>
        <taxon>Sphingobacteriaceae</taxon>
        <taxon>Pedobacter</taxon>
    </lineage>
</organism>
<feature type="transmembrane region" description="Helical" evidence="5">
    <location>
        <begin position="171"/>
        <end position="190"/>
    </location>
</feature>
<evidence type="ECO:0000259" key="6">
    <source>
        <dbReference type="Pfam" id="PF04116"/>
    </source>
</evidence>
<evidence type="ECO:0000256" key="1">
    <source>
        <dbReference type="ARBA" id="ARBA00004370"/>
    </source>
</evidence>
<evidence type="ECO:0000256" key="5">
    <source>
        <dbReference type="SAM" id="Phobius"/>
    </source>
</evidence>
<evidence type="ECO:0000256" key="4">
    <source>
        <dbReference type="ARBA" id="ARBA00023136"/>
    </source>
</evidence>
<dbReference type="GO" id="GO:0016491">
    <property type="term" value="F:oxidoreductase activity"/>
    <property type="evidence" value="ECO:0007669"/>
    <property type="project" value="InterPro"/>
</dbReference>
<dbReference type="InterPro" id="IPR006694">
    <property type="entry name" value="Fatty_acid_hydroxylase"/>
</dbReference>
<dbReference type="GO" id="GO:0008610">
    <property type="term" value="P:lipid biosynthetic process"/>
    <property type="evidence" value="ECO:0007669"/>
    <property type="project" value="InterPro"/>
</dbReference>
<dbReference type="Pfam" id="PF04116">
    <property type="entry name" value="FA_hydroxylase"/>
    <property type="match status" value="1"/>
</dbReference>
<keyword evidence="2 5" id="KW-0812">Transmembrane</keyword>
<accession>A0A1G7PYT3</accession>
<dbReference type="PANTHER" id="PTHR11863">
    <property type="entry name" value="STEROL DESATURASE"/>
    <property type="match status" value="1"/>
</dbReference>
<dbReference type="InterPro" id="IPR050307">
    <property type="entry name" value="Sterol_Desaturase_Related"/>
</dbReference>
<dbReference type="GO" id="GO:0016020">
    <property type="term" value="C:membrane"/>
    <property type="evidence" value="ECO:0007669"/>
    <property type="project" value="UniProtKB-SubCell"/>
</dbReference>
<name>A0A1G7PYT3_9SPHI</name>
<evidence type="ECO:0000313" key="7">
    <source>
        <dbReference type="EMBL" id="SDF91383.1"/>
    </source>
</evidence>
<evidence type="ECO:0000256" key="2">
    <source>
        <dbReference type="ARBA" id="ARBA00022692"/>
    </source>
</evidence>
<feature type="transmembrane region" description="Helical" evidence="5">
    <location>
        <begin position="16"/>
        <end position="36"/>
    </location>
</feature>
<dbReference type="RefSeq" id="WP_090496903.1">
    <property type="nucleotide sequence ID" value="NZ_FNCH01000002.1"/>
</dbReference>
<comment type="subcellular location">
    <subcellularLocation>
        <location evidence="1">Membrane</location>
    </subcellularLocation>
</comment>
<feature type="domain" description="Fatty acid hydroxylase" evidence="6">
    <location>
        <begin position="102"/>
        <end position="236"/>
    </location>
</feature>
<evidence type="ECO:0000256" key="3">
    <source>
        <dbReference type="ARBA" id="ARBA00022989"/>
    </source>
</evidence>
<proteinExistence type="predicted"/>
<dbReference type="Proteomes" id="UP000199643">
    <property type="component" value="Unassembled WGS sequence"/>
</dbReference>
<dbReference type="STRING" id="405671.SAMN05421827_10295"/>
<keyword evidence="3 5" id="KW-1133">Transmembrane helix</keyword>
<keyword evidence="8" id="KW-1185">Reference proteome</keyword>
<feature type="transmembrane region" description="Helical" evidence="5">
    <location>
        <begin position="94"/>
        <end position="114"/>
    </location>
</feature>
<reference evidence="8" key="1">
    <citation type="submission" date="2016-10" db="EMBL/GenBank/DDBJ databases">
        <authorList>
            <person name="Varghese N."/>
            <person name="Submissions S."/>
        </authorList>
    </citation>
    <scope>NUCLEOTIDE SEQUENCE [LARGE SCALE GENOMIC DNA]</scope>
    <source>
        <strain evidence="8">DSM 17933</strain>
    </source>
</reference>
<dbReference type="EMBL" id="FNCH01000002">
    <property type="protein sequence ID" value="SDF91383.1"/>
    <property type="molecule type" value="Genomic_DNA"/>
</dbReference>
<evidence type="ECO:0000313" key="8">
    <source>
        <dbReference type="Proteomes" id="UP000199643"/>
    </source>
</evidence>
<dbReference type="AlphaFoldDB" id="A0A1G7PYT3"/>
<dbReference type="OrthoDB" id="9770329at2"/>
<gene>
    <name evidence="7" type="ORF">SAMN05421827_10295</name>
</gene>
<sequence>MEKIIEATISIFSISAIRYFILAGIPFALFYLLMADKLAKFKIQQKLATKEDFVREVWHSMQSTLVFSIIAAALVFTPLRQYTRIYTDINDFPIWYVGVMLILSLIIHDTYFYWMHRLLHHKKLFKLAHLVHHKSTNPSPWTSYSFHILEAITEGLVLVAVVMLLPMHPLTILLFTVIGFIINVYGHLGYEIMPKGFRSTWAFEILNSSVHHNLHHSKFKGNYGLYFRIWDRVMGTEHPDYVKEYDRLQAQRFNQIPQEGTIRS</sequence>
<dbReference type="GO" id="GO:0005506">
    <property type="term" value="F:iron ion binding"/>
    <property type="evidence" value="ECO:0007669"/>
    <property type="project" value="InterPro"/>
</dbReference>
<feature type="transmembrane region" description="Helical" evidence="5">
    <location>
        <begin position="57"/>
        <end position="79"/>
    </location>
</feature>
<keyword evidence="4 5" id="KW-0472">Membrane</keyword>